<dbReference type="InterPro" id="IPR042229">
    <property type="entry name" value="Listeria/Bacterioides_rpt_sf"/>
</dbReference>
<dbReference type="Gene3D" id="2.60.40.3440">
    <property type="match status" value="1"/>
</dbReference>
<dbReference type="InterPro" id="IPR001119">
    <property type="entry name" value="SLH_dom"/>
</dbReference>
<dbReference type="Gene3D" id="3.90.1340.10">
    <property type="entry name" value="Phage tail collar domain"/>
    <property type="match status" value="3"/>
</dbReference>
<dbReference type="Gene3D" id="2.60.220.30">
    <property type="match status" value="1"/>
</dbReference>
<reference evidence="4 5" key="1">
    <citation type="submission" date="2023-07" db="EMBL/GenBank/DDBJ databases">
        <title>Sorghum-associated microbial communities from plants grown in Nebraska, USA.</title>
        <authorList>
            <person name="Schachtman D."/>
        </authorList>
    </citation>
    <scope>NUCLEOTIDE SEQUENCE [LARGE SCALE GENOMIC DNA]</scope>
    <source>
        <strain evidence="4 5">DS1314</strain>
    </source>
</reference>
<sequence>MIQYTCRAFWKITLVFVLVFTALSAGLGTTRSAHAEEWYENYLGEIQLLPYSFVPRGWEFAAGQKMSIQDNQALYSLLGTSYGGDGKSDFALPDLTSLPVPDGMGYYIATTGLFPARENGGTAMAHAGEVRIFPYTFSPDGWLKLDGSTYNALSYPQLNSVISDVFGSQDGQKFTLPGISAPLRNQPLHFAVAARSMGSQNGTDIRNNQNSAVLLGQTIPFLVPMRTNWSVSDGRTLSLQNYQALFALVGWKFGGDGRSTFAIPDLRNNPYNFQYYTVDGVGLYPSRGDRGGGPSAVAGTNTIYAVATGQTLRINFSDLMGNVPDSANAKGVSLRTQPQHGTVSQDNMGFIYQASNSYYGNDSFTVRTYNENGFASGYSTVQIKVEQPVPPVVTGVSDGGIYNRTVNPVFTSGTAILNGHSFTSGTAVTVEGSYTLLATNSYGSTQVQFMIDLTPPTVSGVTNGGRYTVPPTIIFSDGTATLNGAAFVSGGQVGQEGSYTLIVNDAANNRSTITFSYYAPRQLLFDSGGGTSVATQNVYYGDHAVEPAAPTRTGYTFTGWYSDEAHTQPFHFSNTAITTNTQLYAGWSVSRYIVSFDSSGGTAVADVSVNHGLTISEPTAPTRAGHTFNGWYTNAGRTQPFNFGNTAITQNMQLYAEWIVNQYTVRFNSSGGTAVADVAVNHGSTLSEPTAPTRTGYSFTGWYTDASRTQLFNFSSTAITGNTQLYAGWSIDQYAVSFNSGGGTEVGSVLVDYGSTVSAPAAPTRTGYTFTSWYRDAAQTQIFDFASTAITANTQLFAGWNVNQHTVSFDSNGGTAVSDRQIDYGTLMSEPTAPTLTGYTFGGWYTDEAHTQRFDFANMPVTVDTQLYANWTLQSYTVTFDVYQGDHANVPDQTIPYGTLITRPADPVRTGYTFTDWYADAAHTQPFDFQTIITDSLTLYAGWSTDQYTANFDSNGGTPVSEQLLDYGNPVQEPQQPSRTGYIFAGWYSDASLQQRFDFATSSIQDHIQLYAGWERIFYTVSFDTTGGSNIPDMSIGYGDQITLMNEPTSDTEGQVFAGWFADSQLSVKFDFSQPIQSNVTLYAKWAIQVQQITFDTGGGSAIATQTAAYGDLLSRPTDPERAGYMFAGWYTDSEYGQSFDFATSTVVADMTLYAKWNIAVRTVTFNTDGGTTIQAIEVNNGDLLPLPSDPVRTGYTFTGWYSDIARSQPFDFATATVNADMTLYAGWTLIPPPGGSNSGNNGNTGNSGGSGDSGNNESGGGSNSSPISSGNPSNDSSSTQATVSIPAGQAGELRLGTGVLLQVPAGASDQPLEIKAIMVDTPVTGLASNERIVSQVVEFTKNTQGNFKIPVKLTLTFNPTSLRSNEKLAVFYQQQPDTPWIMIEDGKLEGNNISVDVNHFTRFAVMAVPATIAVPAEANFSDIEGHWASASIREAASLGIVNGYSDGSFRPGTHVTRAEFTAMLVRMLKPVSELEIAISTMPSFTDEAQIGAWAHDAIVQASALGWIQGHADGKFRPNASITRAEMAVMVSRVLILTDAATEASFTDAASIPTWASQAAAHMQQSGLMKGRVNGTFDSSALTTRAEAAQVLMRARVK</sequence>
<dbReference type="InterPro" id="IPR011083">
    <property type="entry name" value="Phage_tail_collar_dom"/>
</dbReference>
<dbReference type="NCBIfam" id="TIGR02543">
    <property type="entry name" value="List_Bact_rpt"/>
    <property type="match status" value="10"/>
</dbReference>
<name>A0ABT9WHY2_9BACL</name>
<evidence type="ECO:0000313" key="4">
    <source>
        <dbReference type="EMBL" id="MDQ0172871.1"/>
    </source>
</evidence>
<dbReference type="Pfam" id="PF00395">
    <property type="entry name" value="SLH"/>
    <property type="match status" value="3"/>
</dbReference>
<gene>
    <name evidence="4" type="ORF">J2T19_004362</name>
</gene>
<dbReference type="InterPro" id="IPR013378">
    <property type="entry name" value="InlB-like_B-rpt"/>
</dbReference>
<dbReference type="EMBL" id="JAUSTI010000014">
    <property type="protein sequence ID" value="MDQ0172871.1"/>
    <property type="molecule type" value="Genomic_DNA"/>
</dbReference>
<comment type="subcellular location">
    <subcellularLocation>
        <location evidence="1">Cell envelope</location>
    </subcellularLocation>
</comment>
<comment type="caution">
    <text evidence="4">The sequence shown here is derived from an EMBL/GenBank/DDBJ whole genome shotgun (WGS) entry which is preliminary data.</text>
</comment>
<feature type="domain" description="SLH" evidence="3">
    <location>
        <begin position="1546"/>
        <end position="1598"/>
    </location>
</feature>
<evidence type="ECO:0000259" key="3">
    <source>
        <dbReference type="PROSITE" id="PS51272"/>
    </source>
</evidence>
<dbReference type="SUPFAM" id="SSF88874">
    <property type="entry name" value="Receptor-binding domain of short tail fibre protein gp12"/>
    <property type="match status" value="3"/>
</dbReference>
<feature type="domain" description="SLH" evidence="3">
    <location>
        <begin position="1482"/>
        <end position="1545"/>
    </location>
</feature>
<proteinExistence type="predicted"/>
<feature type="domain" description="SLH" evidence="3">
    <location>
        <begin position="1416"/>
        <end position="1479"/>
    </location>
</feature>
<dbReference type="Proteomes" id="UP001233836">
    <property type="component" value="Unassembled WGS sequence"/>
</dbReference>
<accession>A0ABT9WHY2</accession>
<dbReference type="Pfam" id="PF07484">
    <property type="entry name" value="Collar"/>
    <property type="match status" value="3"/>
</dbReference>
<evidence type="ECO:0000313" key="5">
    <source>
        <dbReference type="Proteomes" id="UP001233836"/>
    </source>
</evidence>
<organism evidence="4 5">
    <name type="scientific">Paenibacillus tundrae</name>
    <dbReference type="NCBI Taxonomy" id="528187"/>
    <lineage>
        <taxon>Bacteria</taxon>
        <taxon>Bacillati</taxon>
        <taxon>Bacillota</taxon>
        <taxon>Bacilli</taxon>
        <taxon>Bacillales</taxon>
        <taxon>Paenibacillaceae</taxon>
        <taxon>Paenibacillus</taxon>
    </lineage>
</organism>
<feature type="compositionally biased region" description="Low complexity" evidence="2">
    <location>
        <begin position="1264"/>
        <end position="1279"/>
    </location>
</feature>
<dbReference type="Gene3D" id="2.60.40.4270">
    <property type="entry name" value="Listeria-Bacteroides repeat domain"/>
    <property type="match status" value="10"/>
</dbReference>
<dbReference type="InterPro" id="IPR051465">
    <property type="entry name" value="Cell_Envelope_Struct_Comp"/>
</dbReference>
<dbReference type="PANTHER" id="PTHR43308:SF5">
    <property type="entry name" value="S-LAYER PROTEIN _ PEPTIDOGLYCAN ENDO-BETA-N-ACETYLGLUCOSAMINIDASE"/>
    <property type="match status" value="1"/>
</dbReference>
<dbReference type="InterPro" id="IPR037053">
    <property type="entry name" value="Phage_tail_collar_dom_sf"/>
</dbReference>
<evidence type="ECO:0000256" key="2">
    <source>
        <dbReference type="SAM" id="MobiDB-lite"/>
    </source>
</evidence>
<dbReference type="PANTHER" id="PTHR43308">
    <property type="entry name" value="OUTER MEMBRANE PROTEIN ALPHA-RELATED"/>
    <property type="match status" value="1"/>
</dbReference>
<dbReference type="PROSITE" id="PS51272">
    <property type="entry name" value="SLH"/>
    <property type="match status" value="3"/>
</dbReference>
<dbReference type="Pfam" id="PF09479">
    <property type="entry name" value="Flg_new"/>
    <property type="match status" value="10"/>
</dbReference>
<protein>
    <submittedName>
        <fullName evidence="4">Repeat protein (TIGR02543 family)</fullName>
    </submittedName>
</protein>
<keyword evidence="5" id="KW-1185">Reference proteome</keyword>
<feature type="region of interest" description="Disordered" evidence="2">
    <location>
        <begin position="1235"/>
        <end position="1284"/>
    </location>
</feature>
<feature type="compositionally biased region" description="Gly residues" evidence="2">
    <location>
        <begin position="1246"/>
        <end position="1263"/>
    </location>
</feature>
<evidence type="ECO:0000256" key="1">
    <source>
        <dbReference type="ARBA" id="ARBA00004196"/>
    </source>
</evidence>
<dbReference type="RefSeq" id="WP_307219396.1">
    <property type="nucleotide sequence ID" value="NZ_JAUSTI010000014.1"/>
</dbReference>